<dbReference type="GO" id="GO:0005524">
    <property type="term" value="F:ATP binding"/>
    <property type="evidence" value="ECO:0007669"/>
    <property type="project" value="UniProtKB-KW"/>
</dbReference>
<dbReference type="PROSITE" id="PS51192">
    <property type="entry name" value="HELICASE_ATP_BIND_1"/>
    <property type="match status" value="1"/>
</dbReference>
<dbReference type="GO" id="GO:0003676">
    <property type="term" value="F:nucleic acid binding"/>
    <property type="evidence" value="ECO:0007669"/>
    <property type="project" value="InterPro"/>
</dbReference>
<keyword evidence="1" id="KW-0547">Nucleotide-binding</keyword>
<dbReference type="PANTHER" id="PTHR45766:SF6">
    <property type="entry name" value="SWI_SNF-RELATED MATRIX-ASSOCIATED ACTIN-DEPENDENT REGULATOR OF CHROMATIN SUBFAMILY A-LIKE PROTEIN 1"/>
    <property type="match status" value="1"/>
</dbReference>
<dbReference type="InterPro" id="IPR027417">
    <property type="entry name" value="P-loop_NTPase"/>
</dbReference>
<dbReference type="RefSeq" id="WP_068753127.1">
    <property type="nucleotide sequence ID" value="NZ_KQ950180.1"/>
</dbReference>
<keyword evidence="4" id="KW-0067">ATP-binding</keyword>
<dbReference type="AlphaFoldDB" id="A0A147KM26"/>
<gene>
    <name evidence="7" type="ORF">AC529_01865</name>
</gene>
<dbReference type="STRING" id="665004.AC529_01865"/>
<accession>A0A147KM26</accession>
<dbReference type="InterPro" id="IPR011545">
    <property type="entry name" value="DEAD/DEAH_box_helicase_dom"/>
</dbReference>
<protein>
    <submittedName>
        <fullName evidence="7">Helicase</fullName>
    </submittedName>
</protein>
<comment type="caution">
    <text evidence="7">The sequence shown here is derived from an EMBL/GenBank/DDBJ whole genome shotgun (WGS) entry which is preliminary data.</text>
</comment>
<dbReference type="GO" id="GO:0004386">
    <property type="term" value="F:helicase activity"/>
    <property type="evidence" value="ECO:0007669"/>
    <property type="project" value="UniProtKB-KW"/>
</dbReference>
<keyword evidence="8" id="KW-1185">Reference proteome</keyword>
<dbReference type="SMART" id="SM00490">
    <property type="entry name" value="HELICc"/>
    <property type="match status" value="1"/>
</dbReference>
<organism evidence="7 8">
    <name type="scientific">Thermobifida cellulosilytica TB100</name>
    <dbReference type="NCBI Taxonomy" id="665004"/>
    <lineage>
        <taxon>Bacteria</taxon>
        <taxon>Bacillati</taxon>
        <taxon>Actinomycetota</taxon>
        <taxon>Actinomycetes</taxon>
        <taxon>Streptosporangiales</taxon>
        <taxon>Nocardiopsidaceae</taxon>
        <taxon>Thermobifida</taxon>
    </lineage>
</organism>
<dbReference type="OrthoDB" id="9814088at2"/>
<evidence type="ECO:0000259" key="6">
    <source>
        <dbReference type="PROSITE" id="PS51194"/>
    </source>
</evidence>
<name>A0A147KM26_THECS</name>
<evidence type="ECO:0000256" key="1">
    <source>
        <dbReference type="ARBA" id="ARBA00022741"/>
    </source>
</evidence>
<evidence type="ECO:0000313" key="7">
    <source>
        <dbReference type="EMBL" id="KUP98362.1"/>
    </source>
</evidence>
<dbReference type="InterPro" id="IPR038718">
    <property type="entry name" value="SNF2-like_sf"/>
</dbReference>
<dbReference type="CDD" id="cd18011">
    <property type="entry name" value="DEXDc_RapA"/>
    <property type="match status" value="1"/>
</dbReference>
<evidence type="ECO:0000259" key="5">
    <source>
        <dbReference type="PROSITE" id="PS51192"/>
    </source>
</evidence>
<sequence length="951" mass="104740">MSPAGTAAFEPGSLVKGRGREWVVLPSSDDAFVVVRPLNGDDALTALLFRDEVEPADFPPPSTESAQIGDHASASLLRTAMRVGFTSTAGPFRSLGSISVQPRQYQFVPLLLALRMETVRLLIADDVGIGKTVEAALIAKELLERGEVDRMTVLCSPALAEQWQAELRDKFGIEAELVLPSTVRRLERPIRTDQSVFREYPYTIVSTDFIKSEQRRAQFLNHCPDLVIVDEAHTCVSASGAGQRQRRFELLQKVAAKQDRHLILVTATPHSGKQDAFRDLLGLLKPELADVVEHELGTRKGRELLARHFVQRRRRDIRHFLDQDTPFPKDREVRDQKYEMSPAYAEFSADVLAYARETVADPSGTGVQQRVRWWSALALLRSVASSPAAAAATLRTRSAALCANSVAEADALARESVYDTDSEATEGVDAVPGADADSEILPPAAARRLQELAERAEKLTGVEHDTKLKALIKTVKGLLADGYDPIVFCRYIPTARYVADELRKALKKGCAVEAVTGELPPAEREARVAQLTSAEGRHVLVATDCLSEGVNLQEHFRAVVHYDLAWNPTRHEQREGRVDRFGQRAERVRAVTLYGVDNGIDGIVLDVLIKKHRTIAEQTGVAVPVPASSESVLQALAEGLLLRGQQAQLELDLGVTEARRALDRDWELLSERESKRITKFAHSGMDLTSVEEELKRLAPAAYDELGRPSDIAAFVERALAEMGVQVRADDEKLTVSPQVLPPGVRSALGVPDDVRKDLVFRRDLPAGPREHVLIRTDPAVRALARYVLETALDPRPEVRPAAKRCGVTRTAKVSTRTVLLLVRYRFLLTLPGVDGPRTVVVEDARLRGYRSGAQGREWLDDAEVAALLAATPDANVLPELVQRQAQRAVAEIDEVRGDLDELGVALAEELRQAHYDIRKSAEARVRGLKLVPHDRADVLGVYVYLPLGGAQ</sequence>
<dbReference type="InterPro" id="IPR001650">
    <property type="entry name" value="Helicase_C-like"/>
</dbReference>
<evidence type="ECO:0000256" key="2">
    <source>
        <dbReference type="ARBA" id="ARBA00022801"/>
    </source>
</evidence>
<dbReference type="SUPFAM" id="SSF52540">
    <property type="entry name" value="P-loop containing nucleoside triphosphate hydrolases"/>
    <property type="match status" value="1"/>
</dbReference>
<dbReference type="PROSITE" id="PS51194">
    <property type="entry name" value="HELICASE_CTER"/>
    <property type="match status" value="1"/>
</dbReference>
<evidence type="ECO:0000313" key="8">
    <source>
        <dbReference type="Proteomes" id="UP000074382"/>
    </source>
</evidence>
<feature type="domain" description="Helicase C-terminal" evidence="6">
    <location>
        <begin position="467"/>
        <end position="637"/>
    </location>
</feature>
<evidence type="ECO:0000256" key="4">
    <source>
        <dbReference type="ARBA" id="ARBA00022840"/>
    </source>
</evidence>
<reference evidence="8" key="1">
    <citation type="journal article" date="2017" name="Acta Aliment.">
        <title>Plant polysaccharide degrading enzyme system of Thermpbifida cellulosilytica TB100 revealed by de novo genome project data.</title>
        <authorList>
            <person name="Toth A."/>
            <person name="Baka E."/>
            <person name="Luzics S."/>
            <person name="Bata-Vidacs I."/>
            <person name="Nagy I."/>
            <person name="Balint B."/>
            <person name="Herceg R."/>
            <person name="Olasz F."/>
            <person name="Wilk T."/>
            <person name="Nagy T."/>
            <person name="Kriszt B."/>
            <person name="Nagy I."/>
            <person name="Kukolya J."/>
        </authorList>
    </citation>
    <scope>NUCLEOTIDE SEQUENCE [LARGE SCALE GENOMIC DNA]</scope>
    <source>
        <strain evidence="8">TB100</strain>
    </source>
</reference>
<dbReference type="CDD" id="cd18793">
    <property type="entry name" value="SF2_C_SNF"/>
    <property type="match status" value="1"/>
</dbReference>
<dbReference type="Pfam" id="PF00271">
    <property type="entry name" value="Helicase_C"/>
    <property type="match status" value="1"/>
</dbReference>
<dbReference type="Pfam" id="PF00270">
    <property type="entry name" value="DEAD"/>
    <property type="match status" value="1"/>
</dbReference>
<keyword evidence="3 7" id="KW-0347">Helicase</keyword>
<keyword evidence="2" id="KW-0378">Hydrolase</keyword>
<dbReference type="InterPro" id="IPR014001">
    <property type="entry name" value="Helicase_ATP-bd"/>
</dbReference>
<evidence type="ECO:0000256" key="3">
    <source>
        <dbReference type="ARBA" id="ARBA00022806"/>
    </source>
</evidence>
<dbReference type="InterPro" id="IPR057342">
    <property type="entry name" value="DEXDc_RapA"/>
</dbReference>
<dbReference type="GO" id="GO:0016787">
    <property type="term" value="F:hydrolase activity"/>
    <property type="evidence" value="ECO:0007669"/>
    <property type="project" value="UniProtKB-KW"/>
</dbReference>
<dbReference type="PANTHER" id="PTHR45766">
    <property type="entry name" value="DNA ANNEALING HELICASE AND ENDONUCLEASE ZRANB3 FAMILY MEMBER"/>
    <property type="match status" value="1"/>
</dbReference>
<dbReference type="Gene3D" id="3.40.50.300">
    <property type="entry name" value="P-loop containing nucleotide triphosphate hydrolases"/>
    <property type="match status" value="1"/>
</dbReference>
<dbReference type="InterPro" id="IPR049730">
    <property type="entry name" value="SNF2/RAD54-like_C"/>
</dbReference>
<dbReference type="SMART" id="SM00487">
    <property type="entry name" value="DEXDc"/>
    <property type="match status" value="1"/>
</dbReference>
<dbReference type="PATRIC" id="fig|665004.4.peg.321"/>
<proteinExistence type="predicted"/>
<dbReference type="Gene3D" id="3.40.50.10810">
    <property type="entry name" value="Tandem AAA-ATPase domain"/>
    <property type="match status" value="1"/>
</dbReference>
<dbReference type="Proteomes" id="UP000074382">
    <property type="component" value="Unassembled WGS sequence"/>
</dbReference>
<dbReference type="EMBL" id="LGEM01000011">
    <property type="protein sequence ID" value="KUP98362.1"/>
    <property type="molecule type" value="Genomic_DNA"/>
</dbReference>
<feature type="domain" description="Helicase ATP-binding" evidence="5">
    <location>
        <begin position="112"/>
        <end position="287"/>
    </location>
</feature>